<sequence length="1184" mass="133413">MQLKSIEIVGFKSFAEKTKIDFPTGLTGIVGPNGSGKSNIAESIRWVLGEQSAKTLRGTKMFDVIFSGSADRKSQNMASVTLTLDNADNYIQSALPEIKVARKLFRNGDSSYFLNEKECRLKDIVNLFMDSGIGQGSLSIISQGNIDAILNSTSEERRTIIESVAGIYKYKQQKMTAQKELTTTSDNLDRVNDIINELEQRIVPLEEQSNLANDYLDQKKQLTKIEKTKLIVDTQRLINTVDSLTAKLKQLSSTKVNLTQEIKSQTSKKIELQSELESNNSRAEELETKLVEISKKIEQLRSHKQLSSQQASFTNENLKQIVATLSEAEETKKQLSQQFKDLVANQNDVKQKLTQVQSQIDDLQSKLPEKSSKELAEEIQTNRDKYIDLLQRQTELKNQLSLQEKDNQQFNQQINSQSERINNLTAQVNSQKDDFQAESSKLEELKTSLDQQEKQLTQDNQNYTAAKNDLNQANDEWLSALRIAEEAKAKLKSLQNIHDSYRGYYFGVSNLLKHRNELPGIYGTVSEFVKIQKEYVLAIDIAMGGRSQNIIVETNDDASQAIRFLTQHKLGRVTLLPLKTIRAKYIPESIISVANKNSGFIGIASDLISIDDKFQHIFKFLLGTTIVADNLKSAISISGVINHAYRVVTLDGQVVNPGGSLTGGATKKNTQSVLSQQTELDDLSQVVADMNQKLVVKEQRLAELKEHVDQLAEQVSVTQEHERQARQSVAMQENLIQQKQVELNQLTRQLKTVKLGYQNIIADNETNQDQDVQTKLSDTQQQLQSINALIDQLSTKQSDVQNLESEQQAQRQQLHEQQLLLEQSQRQLTNELITLQERIDTNDRLIDESTSKKKILENQLTDQPTKQELDEQISKGMVTEQDVKQNLAKIKQEVANTNQEIDSLNDTLSNQRVNLSNVDNEIEVKNNQLDKDKQSVSYNFDKLLETYAMKKADVENFDVSGVNISELISRINMLQRGIEELGPVNIGSIQEFNDVSARYKFLDNQRKDLITAENKLQKTMSSMDNTISTKFGNAFEKISAAFSKVFVDMFGGGEAKLVLTDPDDLLNTGMDIMVQPPGKNYRALNLLSGGEKALTAITLLFAIIKVSPVPFCILDEAEAALDPFNADRFAQYLKQYGSDTQFIVITHRKETMIYADQLYGITMQDSGVSKVITVNLDNIQEEVK</sequence>
<reference evidence="1" key="1">
    <citation type="submission" date="2024-08" db="EMBL/GenBank/DDBJ databases">
        <title>Lentilactobacillus sp. nov., isolated from tree bark.</title>
        <authorList>
            <person name="Phuengjayaem S."/>
            <person name="Tanasupawat S."/>
        </authorList>
    </citation>
    <scope>NUCLEOTIDE SEQUENCE</scope>
    <source>
        <strain evidence="1">SPB1-3</strain>
    </source>
</reference>
<accession>A0ACD5DBY4</accession>
<proteinExistence type="predicted"/>
<organism evidence="1 2">
    <name type="scientific">Lentilactobacillus terminaliae</name>
    <dbReference type="NCBI Taxonomy" id="3003483"/>
    <lineage>
        <taxon>Bacteria</taxon>
        <taxon>Bacillati</taxon>
        <taxon>Bacillota</taxon>
        <taxon>Bacilli</taxon>
        <taxon>Lactobacillales</taxon>
        <taxon>Lactobacillaceae</taxon>
        <taxon>Lentilactobacillus</taxon>
    </lineage>
</organism>
<dbReference type="Proteomes" id="UP001149860">
    <property type="component" value="Chromosome"/>
</dbReference>
<evidence type="ECO:0000313" key="2">
    <source>
        <dbReference type="Proteomes" id="UP001149860"/>
    </source>
</evidence>
<dbReference type="EMBL" id="CP168151">
    <property type="protein sequence ID" value="XFD38828.1"/>
    <property type="molecule type" value="Genomic_DNA"/>
</dbReference>
<name>A0ACD5DBY4_9LACO</name>
<gene>
    <name evidence="1" type="primary">smc</name>
    <name evidence="1" type="ORF">O0236_005175</name>
</gene>
<keyword evidence="2" id="KW-1185">Reference proteome</keyword>
<evidence type="ECO:0000313" key="1">
    <source>
        <dbReference type="EMBL" id="XFD38828.1"/>
    </source>
</evidence>
<protein>
    <submittedName>
        <fullName evidence="1">Chromosome segregation protein SMC</fullName>
    </submittedName>
</protein>